<keyword evidence="4" id="KW-1185">Reference proteome</keyword>
<evidence type="ECO:0000256" key="2">
    <source>
        <dbReference type="SAM" id="MobiDB-lite"/>
    </source>
</evidence>
<evidence type="ECO:0000256" key="1">
    <source>
        <dbReference type="SAM" id="Coils"/>
    </source>
</evidence>
<dbReference type="EMBL" id="QKXC01000122">
    <property type="protein sequence ID" value="RBR18648.1"/>
    <property type="molecule type" value="Genomic_DNA"/>
</dbReference>
<sequence>MSSSPPCLDIHHATKAVIEWPSEGTTRVLANADHPKVSSLTLMTRFEKTCAFFELDIPVKLKGIDHTSITLRACASSIVSLDLVTNPAVTNAVQKEFDSVVLQLDFTVNRCLDVLLPNAASEPLSPARARSGVVLDAVRDLCQATTFSIYVEAREAPPSPGFQAISDAAKEGLFKSFRSSQFQLASMYSGSGAKLVNLTVDTSLPPPSYDEVDAPPPPPPIDYNNKRKRPRQDSQTEPETDIALVWIELKNMKATIALGEKRIEVLEAENKKLRQENEELCQGMNELRGRCTAFETSQKDLTHSFEVLETDTEKFKETATEDLLDTYDNELMELREDVRAMEEAVKFIQEGHVSDESVKKIKDAVVQDITTRLTAD</sequence>
<dbReference type="GeneID" id="41995366"/>
<dbReference type="Proteomes" id="UP000253153">
    <property type="component" value="Unassembled WGS sequence"/>
</dbReference>
<protein>
    <submittedName>
        <fullName evidence="3">Uncharacterized protein</fullName>
    </submittedName>
</protein>
<feature type="coiled-coil region" evidence="1">
    <location>
        <begin position="324"/>
        <end position="351"/>
    </location>
</feature>
<evidence type="ECO:0000313" key="4">
    <source>
        <dbReference type="Proteomes" id="UP000253153"/>
    </source>
</evidence>
<accession>A0A366RQ40</accession>
<organism evidence="3 4">
    <name type="scientific">Fusarium coffeatum</name>
    <dbReference type="NCBI Taxonomy" id="231269"/>
    <lineage>
        <taxon>Eukaryota</taxon>
        <taxon>Fungi</taxon>
        <taxon>Dikarya</taxon>
        <taxon>Ascomycota</taxon>
        <taxon>Pezizomycotina</taxon>
        <taxon>Sordariomycetes</taxon>
        <taxon>Hypocreomycetidae</taxon>
        <taxon>Hypocreales</taxon>
        <taxon>Nectriaceae</taxon>
        <taxon>Fusarium</taxon>
        <taxon>Fusarium incarnatum-equiseti species complex</taxon>
    </lineage>
</organism>
<dbReference type="AlphaFoldDB" id="A0A366RQ40"/>
<reference evidence="3 4" key="1">
    <citation type="submission" date="2018-06" db="EMBL/GenBank/DDBJ databases">
        <title>Fusarium incarnatum-equiseti species complex species 28.</title>
        <authorList>
            <person name="Gardiner D.M."/>
        </authorList>
    </citation>
    <scope>NUCLEOTIDE SEQUENCE [LARGE SCALE GENOMIC DNA]</scope>
    <source>
        <strain evidence="3 4">FIESC_28</strain>
    </source>
</reference>
<dbReference type="OrthoDB" id="5057046at2759"/>
<dbReference type="RefSeq" id="XP_031015840.1">
    <property type="nucleotide sequence ID" value="XM_031160070.1"/>
</dbReference>
<comment type="caution">
    <text evidence="3">The sequence shown here is derived from an EMBL/GenBank/DDBJ whole genome shotgun (WGS) entry which is preliminary data.</text>
</comment>
<name>A0A366RQ40_9HYPO</name>
<feature type="coiled-coil region" evidence="1">
    <location>
        <begin position="249"/>
        <end position="290"/>
    </location>
</feature>
<proteinExistence type="predicted"/>
<keyword evidence="1" id="KW-0175">Coiled coil</keyword>
<gene>
    <name evidence="3" type="ORF">FIESC28_05925</name>
</gene>
<feature type="region of interest" description="Disordered" evidence="2">
    <location>
        <begin position="206"/>
        <end position="238"/>
    </location>
</feature>
<evidence type="ECO:0000313" key="3">
    <source>
        <dbReference type="EMBL" id="RBR18648.1"/>
    </source>
</evidence>
<feature type="compositionally biased region" description="Pro residues" evidence="2">
    <location>
        <begin position="206"/>
        <end position="221"/>
    </location>
</feature>